<accession>A0A6A4IKC0</accession>
<evidence type="ECO:0000313" key="2">
    <source>
        <dbReference type="EMBL" id="KAE9408974.1"/>
    </source>
</evidence>
<dbReference type="OrthoDB" id="3260021at2759"/>
<protein>
    <submittedName>
        <fullName evidence="2">Uncharacterized protein</fullName>
    </submittedName>
</protein>
<dbReference type="Proteomes" id="UP000799118">
    <property type="component" value="Unassembled WGS sequence"/>
</dbReference>
<feature type="transmembrane region" description="Helical" evidence="1">
    <location>
        <begin position="82"/>
        <end position="99"/>
    </location>
</feature>
<reference evidence="2" key="1">
    <citation type="journal article" date="2019" name="Environ. Microbiol.">
        <title>Fungal ecological strategies reflected in gene transcription - a case study of two litter decomposers.</title>
        <authorList>
            <person name="Barbi F."/>
            <person name="Kohler A."/>
            <person name="Barry K."/>
            <person name="Baskaran P."/>
            <person name="Daum C."/>
            <person name="Fauchery L."/>
            <person name="Ihrmark K."/>
            <person name="Kuo A."/>
            <person name="LaButti K."/>
            <person name="Lipzen A."/>
            <person name="Morin E."/>
            <person name="Grigoriev I.V."/>
            <person name="Henrissat B."/>
            <person name="Lindahl B."/>
            <person name="Martin F."/>
        </authorList>
    </citation>
    <scope>NUCLEOTIDE SEQUENCE</scope>
    <source>
        <strain evidence="2">JB14</strain>
    </source>
</reference>
<keyword evidence="1" id="KW-0812">Transmembrane</keyword>
<organism evidence="2 3">
    <name type="scientific">Gymnopus androsaceus JB14</name>
    <dbReference type="NCBI Taxonomy" id="1447944"/>
    <lineage>
        <taxon>Eukaryota</taxon>
        <taxon>Fungi</taxon>
        <taxon>Dikarya</taxon>
        <taxon>Basidiomycota</taxon>
        <taxon>Agaricomycotina</taxon>
        <taxon>Agaricomycetes</taxon>
        <taxon>Agaricomycetidae</taxon>
        <taxon>Agaricales</taxon>
        <taxon>Marasmiineae</taxon>
        <taxon>Omphalotaceae</taxon>
        <taxon>Gymnopus</taxon>
    </lineage>
</organism>
<keyword evidence="1" id="KW-0472">Membrane</keyword>
<dbReference type="AlphaFoldDB" id="A0A6A4IKC0"/>
<name>A0A6A4IKC0_9AGAR</name>
<keyword evidence="3" id="KW-1185">Reference proteome</keyword>
<evidence type="ECO:0000313" key="3">
    <source>
        <dbReference type="Proteomes" id="UP000799118"/>
    </source>
</evidence>
<evidence type="ECO:0000256" key="1">
    <source>
        <dbReference type="SAM" id="Phobius"/>
    </source>
</evidence>
<dbReference type="EMBL" id="ML769389">
    <property type="protein sequence ID" value="KAE9408974.1"/>
    <property type="molecule type" value="Genomic_DNA"/>
</dbReference>
<sequence>MPTIQRSKPALQPYHCPAVIPSSLYSNSETLPQYNSDLSSSNSVSCRDTVGSFCRSIQTVASMLHADPEFTQTRVFRFTSPIAVFVSLLTTIASLPQSWYINHDWTGKPMMNHLSELGFLFMIATIVVIGTLGVLWVLIWVSALGIKHFTETDFSTGRRASAGILDNIMGGLFTN</sequence>
<feature type="transmembrane region" description="Helical" evidence="1">
    <location>
        <begin position="119"/>
        <end position="141"/>
    </location>
</feature>
<keyword evidence="1" id="KW-1133">Transmembrane helix</keyword>
<proteinExistence type="predicted"/>
<gene>
    <name evidence="2" type="ORF">BT96DRAFT_985297</name>
</gene>